<comment type="caution">
    <text evidence="10">The sequence shown here is derived from an EMBL/GenBank/DDBJ whole genome shotgun (WGS) entry which is preliminary data.</text>
</comment>
<dbReference type="SUPFAM" id="SSF47384">
    <property type="entry name" value="Homodimeric domain of signal transducing histidine kinase"/>
    <property type="match status" value="1"/>
</dbReference>
<dbReference type="PANTHER" id="PTHR45436:SF5">
    <property type="entry name" value="SENSOR HISTIDINE KINASE TRCS"/>
    <property type="match status" value="1"/>
</dbReference>
<evidence type="ECO:0000256" key="8">
    <source>
        <dbReference type="SAM" id="Phobius"/>
    </source>
</evidence>
<dbReference type="CDD" id="cd00082">
    <property type="entry name" value="HisKA"/>
    <property type="match status" value="1"/>
</dbReference>
<name>A0ABW3RK79_9SPHI</name>
<keyword evidence="11" id="KW-1185">Reference proteome</keyword>
<evidence type="ECO:0000259" key="9">
    <source>
        <dbReference type="PROSITE" id="PS50109"/>
    </source>
</evidence>
<evidence type="ECO:0000256" key="3">
    <source>
        <dbReference type="ARBA" id="ARBA00022553"/>
    </source>
</evidence>
<gene>
    <name evidence="10" type="ORF">ACFQ2C_08445</name>
</gene>
<dbReference type="InterPro" id="IPR036890">
    <property type="entry name" value="HATPase_C_sf"/>
</dbReference>
<evidence type="ECO:0000313" key="11">
    <source>
        <dbReference type="Proteomes" id="UP001597205"/>
    </source>
</evidence>
<dbReference type="GO" id="GO:0016301">
    <property type="term" value="F:kinase activity"/>
    <property type="evidence" value="ECO:0007669"/>
    <property type="project" value="UniProtKB-KW"/>
</dbReference>
<dbReference type="SMART" id="SM00387">
    <property type="entry name" value="HATPase_c"/>
    <property type="match status" value="1"/>
</dbReference>
<dbReference type="Gene3D" id="1.10.287.130">
    <property type="match status" value="1"/>
</dbReference>
<keyword evidence="5 8" id="KW-0812">Transmembrane</keyword>
<keyword evidence="6 10" id="KW-0418">Kinase</keyword>
<dbReference type="InterPro" id="IPR003661">
    <property type="entry name" value="HisK_dim/P_dom"/>
</dbReference>
<sequence length="427" mass="49481">MAVSIKYYTNRTLAITILVIMAIWALLFYAFLMDEVYDNVDDGLKNQKLEIIREAYNNPEIIETSKEYGINQFKIYPTQPSEDIDKNHFSRELMYMPYDDEDEPYRILKTGFYSKDRKAYALEIRTSTVEEDDYLINLAISLAVLYAVIVISILVINYFVMHKGWKPFHKILENLSNYRFGHTKSFEPVPTEVKEFQELNNQINQMISTNEAVFQDQKLFLENASHELQTPLAITIGKLDLLLQDGNLPEEQTIKIAEAKQSLHRMVGLNKSLLMLSRIENNQYTSSSDVKFNTVILQKLEEFEEIIEFKDIQINMLQKGHFIANMNIDLARVLISNLLRNAIKYNVQTGHIDITIDDNEIDIANSSNDGALNPDFIFKRFHKGTQDSQSNGLGLSIVKTILEKYPNLTITYDFIDNLQHFTIKKIK</sequence>
<protein>
    <recommendedName>
        <fullName evidence="2">histidine kinase</fullName>
        <ecNumber evidence="2">2.7.13.3</ecNumber>
    </recommendedName>
</protein>
<dbReference type="Proteomes" id="UP001597205">
    <property type="component" value="Unassembled WGS sequence"/>
</dbReference>
<proteinExistence type="predicted"/>
<evidence type="ECO:0000256" key="5">
    <source>
        <dbReference type="ARBA" id="ARBA00022692"/>
    </source>
</evidence>
<keyword evidence="4" id="KW-0808">Transferase</keyword>
<keyword evidence="3" id="KW-0597">Phosphoprotein</keyword>
<evidence type="ECO:0000256" key="7">
    <source>
        <dbReference type="ARBA" id="ARBA00022989"/>
    </source>
</evidence>
<feature type="transmembrane region" description="Helical" evidence="8">
    <location>
        <begin position="134"/>
        <end position="160"/>
    </location>
</feature>
<dbReference type="EC" id="2.7.13.3" evidence="2"/>
<dbReference type="PANTHER" id="PTHR45436">
    <property type="entry name" value="SENSOR HISTIDINE KINASE YKOH"/>
    <property type="match status" value="1"/>
</dbReference>
<keyword evidence="8" id="KW-0472">Membrane</keyword>
<dbReference type="Pfam" id="PF00512">
    <property type="entry name" value="HisKA"/>
    <property type="match status" value="1"/>
</dbReference>
<evidence type="ECO:0000313" key="10">
    <source>
        <dbReference type="EMBL" id="MFD1165630.1"/>
    </source>
</evidence>
<keyword evidence="7 8" id="KW-1133">Transmembrane helix</keyword>
<feature type="transmembrane region" description="Helical" evidence="8">
    <location>
        <begin position="12"/>
        <end position="32"/>
    </location>
</feature>
<dbReference type="InterPro" id="IPR003594">
    <property type="entry name" value="HATPase_dom"/>
</dbReference>
<dbReference type="PROSITE" id="PS50109">
    <property type="entry name" value="HIS_KIN"/>
    <property type="match status" value="1"/>
</dbReference>
<dbReference type="Pfam" id="PF02518">
    <property type="entry name" value="HATPase_c"/>
    <property type="match status" value="1"/>
</dbReference>
<dbReference type="SMART" id="SM00388">
    <property type="entry name" value="HisKA"/>
    <property type="match status" value="1"/>
</dbReference>
<reference evidence="11" key="1">
    <citation type="journal article" date="2019" name="Int. J. Syst. Evol. Microbiol.">
        <title>The Global Catalogue of Microorganisms (GCM) 10K type strain sequencing project: providing services to taxonomists for standard genome sequencing and annotation.</title>
        <authorList>
            <consortium name="The Broad Institute Genomics Platform"/>
            <consortium name="The Broad Institute Genome Sequencing Center for Infectious Disease"/>
            <person name="Wu L."/>
            <person name="Ma J."/>
        </authorList>
    </citation>
    <scope>NUCLEOTIDE SEQUENCE [LARGE SCALE GENOMIC DNA]</scope>
    <source>
        <strain evidence="11">CCUG 52468</strain>
    </source>
</reference>
<dbReference type="SUPFAM" id="SSF55874">
    <property type="entry name" value="ATPase domain of HSP90 chaperone/DNA topoisomerase II/histidine kinase"/>
    <property type="match status" value="1"/>
</dbReference>
<organism evidence="10 11">
    <name type="scientific">Sphingobacterium daejeonense</name>
    <dbReference type="NCBI Taxonomy" id="371142"/>
    <lineage>
        <taxon>Bacteria</taxon>
        <taxon>Pseudomonadati</taxon>
        <taxon>Bacteroidota</taxon>
        <taxon>Sphingobacteriia</taxon>
        <taxon>Sphingobacteriales</taxon>
        <taxon>Sphingobacteriaceae</taxon>
        <taxon>Sphingobacterium</taxon>
    </lineage>
</organism>
<evidence type="ECO:0000256" key="4">
    <source>
        <dbReference type="ARBA" id="ARBA00022679"/>
    </source>
</evidence>
<dbReference type="Gene3D" id="3.30.565.10">
    <property type="entry name" value="Histidine kinase-like ATPase, C-terminal domain"/>
    <property type="match status" value="1"/>
</dbReference>
<accession>A0ABW3RK79</accession>
<evidence type="ECO:0000256" key="6">
    <source>
        <dbReference type="ARBA" id="ARBA00022777"/>
    </source>
</evidence>
<comment type="catalytic activity">
    <reaction evidence="1">
        <text>ATP + protein L-histidine = ADP + protein N-phospho-L-histidine.</text>
        <dbReference type="EC" id="2.7.13.3"/>
    </reaction>
</comment>
<dbReference type="EMBL" id="JBHTKY010000009">
    <property type="protein sequence ID" value="MFD1165630.1"/>
    <property type="molecule type" value="Genomic_DNA"/>
</dbReference>
<dbReference type="InterPro" id="IPR036097">
    <property type="entry name" value="HisK_dim/P_sf"/>
</dbReference>
<evidence type="ECO:0000256" key="2">
    <source>
        <dbReference type="ARBA" id="ARBA00012438"/>
    </source>
</evidence>
<feature type="domain" description="Histidine kinase" evidence="9">
    <location>
        <begin position="223"/>
        <end position="405"/>
    </location>
</feature>
<dbReference type="RefSeq" id="WP_380895794.1">
    <property type="nucleotide sequence ID" value="NZ_JBHTKY010000009.1"/>
</dbReference>
<dbReference type="InterPro" id="IPR050428">
    <property type="entry name" value="TCS_sensor_his_kinase"/>
</dbReference>
<evidence type="ECO:0000256" key="1">
    <source>
        <dbReference type="ARBA" id="ARBA00000085"/>
    </source>
</evidence>
<dbReference type="InterPro" id="IPR005467">
    <property type="entry name" value="His_kinase_dom"/>
</dbReference>